<dbReference type="PANTHER" id="PTHR32322:SF18">
    <property type="entry name" value="S-ADENOSYLMETHIONINE_S-ADENOSYLHOMOCYSTEINE TRANSPORTER"/>
    <property type="match status" value="1"/>
</dbReference>
<dbReference type="EMBL" id="JAAZNL010000007">
    <property type="protein sequence ID" value="NMB69734.1"/>
    <property type="molecule type" value="Genomic_DNA"/>
</dbReference>
<evidence type="ECO:0000256" key="6">
    <source>
        <dbReference type="SAM" id="Phobius"/>
    </source>
</evidence>
<evidence type="ECO:0000259" key="7">
    <source>
        <dbReference type="Pfam" id="PF00892"/>
    </source>
</evidence>
<feature type="transmembrane region" description="Helical" evidence="6">
    <location>
        <begin position="7"/>
        <end position="24"/>
    </location>
</feature>
<organism evidence="8 9">
    <name type="scientific">candidate division WWE3 bacterium</name>
    <dbReference type="NCBI Taxonomy" id="2053526"/>
    <lineage>
        <taxon>Bacteria</taxon>
        <taxon>Katanobacteria</taxon>
    </lineage>
</organism>
<feature type="transmembrane region" description="Helical" evidence="6">
    <location>
        <begin position="127"/>
        <end position="145"/>
    </location>
</feature>
<keyword evidence="4 6" id="KW-1133">Transmembrane helix</keyword>
<feature type="domain" description="EamA" evidence="7">
    <location>
        <begin position="6"/>
        <end position="142"/>
    </location>
</feature>
<feature type="transmembrane region" description="Helical" evidence="6">
    <location>
        <begin position="71"/>
        <end position="90"/>
    </location>
</feature>
<dbReference type="PANTHER" id="PTHR32322">
    <property type="entry name" value="INNER MEMBRANE TRANSPORTER"/>
    <property type="match status" value="1"/>
</dbReference>
<dbReference type="InterPro" id="IPR050638">
    <property type="entry name" value="AA-Vitamin_Transporters"/>
</dbReference>
<accession>A0A7X9DK63</accession>
<protein>
    <submittedName>
        <fullName evidence="8">DMT family transporter</fullName>
    </submittedName>
</protein>
<feature type="domain" description="EamA" evidence="7">
    <location>
        <begin position="152"/>
        <end position="286"/>
    </location>
</feature>
<comment type="subcellular location">
    <subcellularLocation>
        <location evidence="1">Cell membrane</location>
        <topology evidence="1">Multi-pass membrane protein</topology>
    </subcellularLocation>
</comment>
<feature type="transmembrane region" description="Helical" evidence="6">
    <location>
        <begin position="245"/>
        <end position="265"/>
    </location>
</feature>
<keyword evidence="5 6" id="KW-0472">Membrane</keyword>
<dbReference type="InterPro" id="IPR000620">
    <property type="entry name" value="EamA_dom"/>
</dbReference>
<feature type="transmembrane region" description="Helical" evidence="6">
    <location>
        <begin position="214"/>
        <end position="233"/>
    </location>
</feature>
<comment type="caution">
    <text evidence="8">The sequence shown here is derived from an EMBL/GenBank/DDBJ whole genome shotgun (WGS) entry which is preliminary data.</text>
</comment>
<feature type="transmembrane region" description="Helical" evidence="6">
    <location>
        <begin position="102"/>
        <end position="120"/>
    </location>
</feature>
<feature type="transmembrane region" description="Helical" evidence="6">
    <location>
        <begin position="36"/>
        <end position="55"/>
    </location>
</feature>
<keyword evidence="3 6" id="KW-0812">Transmembrane</keyword>
<evidence type="ECO:0000313" key="9">
    <source>
        <dbReference type="Proteomes" id="UP000526033"/>
    </source>
</evidence>
<dbReference type="AlphaFoldDB" id="A0A7X9DK63"/>
<evidence type="ECO:0000256" key="1">
    <source>
        <dbReference type="ARBA" id="ARBA00004651"/>
    </source>
</evidence>
<dbReference type="Proteomes" id="UP000526033">
    <property type="component" value="Unassembled WGS sequence"/>
</dbReference>
<feature type="transmembrane region" description="Helical" evidence="6">
    <location>
        <begin position="271"/>
        <end position="289"/>
    </location>
</feature>
<feature type="transmembrane region" description="Helical" evidence="6">
    <location>
        <begin position="151"/>
        <end position="170"/>
    </location>
</feature>
<evidence type="ECO:0000256" key="2">
    <source>
        <dbReference type="ARBA" id="ARBA00022475"/>
    </source>
</evidence>
<evidence type="ECO:0000256" key="5">
    <source>
        <dbReference type="ARBA" id="ARBA00023136"/>
    </source>
</evidence>
<evidence type="ECO:0000256" key="4">
    <source>
        <dbReference type="ARBA" id="ARBA00022989"/>
    </source>
</evidence>
<evidence type="ECO:0000313" key="8">
    <source>
        <dbReference type="EMBL" id="NMB69734.1"/>
    </source>
</evidence>
<reference evidence="8 9" key="1">
    <citation type="journal article" date="2020" name="Biotechnol. Biofuels">
        <title>New insights from the biogas microbiome by comprehensive genome-resolved metagenomics of nearly 1600 species originating from multiple anaerobic digesters.</title>
        <authorList>
            <person name="Campanaro S."/>
            <person name="Treu L."/>
            <person name="Rodriguez-R L.M."/>
            <person name="Kovalovszki A."/>
            <person name="Ziels R.M."/>
            <person name="Maus I."/>
            <person name="Zhu X."/>
            <person name="Kougias P.G."/>
            <person name="Basile A."/>
            <person name="Luo G."/>
            <person name="Schluter A."/>
            <person name="Konstantinidis K.T."/>
            <person name="Angelidaki I."/>
        </authorList>
    </citation>
    <scope>NUCLEOTIDE SEQUENCE [LARGE SCALE GENOMIC DNA]</scope>
    <source>
        <strain evidence="8">AS27yjCOA_165</strain>
    </source>
</reference>
<proteinExistence type="predicted"/>
<dbReference type="Pfam" id="PF00892">
    <property type="entry name" value="EamA"/>
    <property type="match status" value="2"/>
</dbReference>
<evidence type="ECO:0000256" key="3">
    <source>
        <dbReference type="ARBA" id="ARBA00022692"/>
    </source>
</evidence>
<name>A0A7X9DK63_UNCKA</name>
<dbReference type="SUPFAM" id="SSF103481">
    <property type="entry name" value="Multidrug resistance efflux transporter EmrE"/>
    <property type="match status" value="2"/>
</dbReference>
<dbReference type="InterPro" id="IPR037185">
    <property type="entry name" value="EmrE-like"/>
</dbReference>
<keyword evidence="2" id="KW-1003">Cell membrane</keyword>
<dbReference type="GO" id="GO:0005886">
    <property type="term" value="C:plasma membrane"/>
    <property type="evidence" value="ECO:0007669"/>
    <property type="project" value="UniProtKB-SubCell"/>
</dbReference>
<sequence length="299" mass="32498">MSKSAKGIYLAFITALISGFSIFLNKYAVGIISPPLYFTAIKNAVVAVLILIVVLNGKKLSSLKTLSRRDLLLLISVGVIGGSIPFYLFFTGLSQVSSVNAAIIQKMMIVWVALLAGPVLKEKLTRIQFSAVAILFLSNFVIGGFKGFTFSTGELMIFASTLFWAVEYMLAKKVLKNVDPDVVVLFRMGIGSILLLGATFFTSSAKNVKLDSQSLFWFTLSVGLLFGYVISWYRALKFTKATTVVSILVASTLVTNVLSAIFVTKTITPEIAVQTLLIIAGSALFYTASKREKTSLAEY</sequence>
<feature type="transmembrane region" description="Helical" evidence="6">
    <location>
        <begin position="182"/>
        <end position="202"/>
    </location>
</feature>
<gene>
    <name evidence="8" type="ORF">GYA27_00830</name>
</gene>